<gene>
    <name evidence="3" type="ORF">ACFO1S_15935</name>
</gene>
<dbReference type="PANTHER" id="PTHR14969">
    <property type="entry name" value="SPHINGOSINE-1-PHOSPHATE PHOSPHOHYDROLASE"/>
    <property type="match status" value="1"/>
</dbReference>
<evidence type="ECO:0000256" key="1">
    <source>
        <dbReference type="SAM" id="Phobius"/>
    </source>
</evidence>
<evidence type="ECO:0000313" key="4">
    <source>
        <dbReference type="Proteomes" id="UP001595755"/>
    </source>
</evidence>
<comment type="caution">
    <text evidence="3">The sequence shown here is derived from an EMBL/GenBank/DDBJ whole genome shotgun (WGS) entry which is preliminary data.</text>
</comment>
<dbReference type="EMBL" id="JBHSED010000035">
    <property type="protein sequence ID" value="MFC4304921.1"/>
    <property type="molecule type" value="Genomic_DNA"/>
</dbReference>
<feature type="transmembrane region" description="Helical" evidence="1">
    <location>
        <begin position="57"/>
        <end position="80"/>
    </location>
</feature>
<sequence>MRRELHRKAYAWASAAAVLFVGVSWLIFKERAESFDSAVIGAVQGRETAALTSLAKAFSWIGSTVGVVTISIVIMLFLGLRLGHRKQLVMFIASVGGAALLNGILKSGFQRERPSLMRLIEETGYSFPSGHSMAAFALYGALAYLLWRHVDNRGGRIVLIGLCSLVILCIGLSRIYLGVHYPSDIIGGYLASGVWLGLCIEALHFWTTVRTSKARLG</sequence>
<feature type="transmembrane region" description="Helical" evidence="1">
    <location>
        <begin position="125"/>
        <end position="147"/>
    </location>
</feature>
<protein>
    <submittedName>
        <fullName evidence="3">Phosphatase PAP2 family protein</fullName>
    </submittedName>
</protein>
<accession>A0ABV8SBG6</accession>
<dbReference type="InterPro" id="IPR036938">
    <property type="entry name" value="PAP2/HPO_sf"/>
</dbReference>
<proteinExistence type="predicted"/>
<feature type="transmembrane region" description="Helical" evidence="1">
    <location>
        <begin position="87"/>
        <end position="105"/>
    </location>
</feature>
<keyword evidence="1" id="KW-0472">Membrane</keyword>
<organism evidence="3 4">
    <name type="scientific">Cohnella boryungensis</name>
    <dbReference type="NCBI Taxonomy" id="768479"/>
    <lineage>
        <taxon>Bacteria</taxon>
        <taxon>Bacillati</taxon>
        <taxon>Bacillota</taxon>
        <taxon>Bacilli</taxon>
        <taxon>Bacillales</taxon>
        <taxon>Paenibacillaceae</taxon>
        <taxon>Cohnella</taxon>
    </lineage>
</organism>
<dbReference type="Pfam" id="PF01569">
    <property type="entry name" value="PAP2"/>
    <property type="match status" value="1"/>
</dbReference>
<reference evidence="4" key="1">
    <citation type="journal article" date="2019" name="Int. J. Syst. Evol. Microbiol.">
        <title>The Global Catalogue of Microorganisms (GCM) 10K type strain sequencing project: providing services to taxonomists for standard genome sequencing and annotation.</title>
        <authorList>
            <consortium name="The Broad Institute Genomics Platform"/>
            <consortium name="The Broad Institute Genome Sequencing Center for Infectious Disease"/>
            <person name="Wu L."/>
            <person name="Ma J."/>
        </authorList>
    </citation>
    <scope>NUCLEOTIDE SEQUENCE [LARGE SCALE GENOMIC DNA]</scope>
    <source>
        <strain evidence="4">CGMCC 4.1641</strain>
    </source>
</reference>
<keyword evidence="4" id="KW-1185">Reference proteome</keyword>
<keyword evidence="1" id="KW-1133">Transmembrane helix</keyword>
<dbReference type="RefSeq" id="WP_378127118.1">
    <property type="nucleotide sequence ID" value="NZ_JBHSED010000035.1"/>
</dbReference>
<dbReference type="PANTHER" id="PTHR14969:SF13">
    <property type="entry name" value="AT30094P"/>
    <property type="match status" value="1"/>
</dbReference>
<dbReference type="CDD" id="cd03392">
    <property type="entry name" value="PAP2_like_2"/>
    <property type="match status" value="1"/>
</dbReference>
<feature type="domain" description="Phosphatidic acid phosphatase type 2/haloperoxidase" evidence="2">
    <location>
        <begin position="86"/>
        <end position="200"/>
    </location>
</feature>
<feature type="transmembrane region" description="Helical" evidence="1">
    <location>
        <begin position="185"/>
        <end position="206"/>
    </location>
</feature>
<keyword evidence="1" id="KW-0812">Transmembrane</keyword>
<dbReference type="Gene3D" id="1.20.144.10">
    <property type="entry name" value="Phosphatidic acid phosphatase type 2/haloperoxidase"/>
    <property type="match status" value="2"/>
</dbReference>
<dbReference type="SMART" id="SM00014">
    <property type="entry name" value="acidPPc"/>
    <property type="match status" value="1"/>
</dbReference>
<feature type="transmembrane region" description="Helical" evidence="1">
    <location>
        <begin position="159"/>
        <end position="179"/>
    </location>
</feature>
<feature type="transmembrane region" description="Helical" evidence="1">
    <location>
        <begin position="9"/>
        <end position="28"/>
    </location>
</feature>
<evidence type="ECO:0000313" key="3">
    <source>
        <dbReference type="EMBL" id="MFC4304921.1"/>
    </source>
</evidence>
<evidence type="ECO:0000259" key="2">
    <source>
        <dbReference type="SMART" id="SM00014"/>
    </source>
</evidence>
<dbReference type="InterPro" id="IPR000326">
    <property type="entry name" value="PAP2/HPO"/>
</dbReference>
<dbReference type="Proteomes" id="UP001595755">
    <property type="component" value="Unassembled WGS sequence"/>
</dbReference>
<dbReference type="SUPFAM" id="SSF48317">
    <property type="entry name" value="Acid phosphatase/Vanadium-dependent haloperoxidase"/>
    <property type="match status" value="1"/>
</dbReference>
<name>A0ABV8SBG6_9BACL</name>